<protein>
    <submittedName>
        <fullName evidence="1">Uncharacterized protein</fullName>
    </submittedName>
</protein>
<proteinExistence type="predicted"/>
<organism evidence="1 2">
    <name type="scientific">Cellulomonas shaoxiangyii</name>
    <dbReference type="NCBI Taxonomy" id="2566013"/>
    <lineage>
        <taxon>Bacteria</taxon>
        <taxon>Bacillati</taxon>
        <taxon>Actinomycetota</taxon>
        <taxon>Actinomycetes</taxon>
        <taxon>Micrococcales</taxon>
        <taxon>Cellulomonadaceae</taxon>
        <taxon>Cellulomonas</taxon>
    </lineage>
</organism>
<reference evidence="1 2" key="1">
    <citation type="submission" date="2019-04" db="EMBL/GenBank/DDBJ databases">
        <title>Isolation and identification of Cellulomonas shaoxiangyii sp. Nov. isolated from feces of the Tibetan antelopes (Pantholops hodgsonii) in the Qinghai-Tibet plateau of China.</title>
        <authorList>
            <person name="Tian Z."/>
        </authorList>
    </citation>
    <scope>NUCLEOTIDE SEQUENCE [LARGE SCALE GENOMIC DNA]</scope>
    <source>
        <strain evidence="1 2">Z28</strain>
    </source>
</reference>
<dbReference type="EMBL" id="CP039291">
    <property type="protein sequence ID" value="QCB94163.1"/>
    <property type="molecule type" value="Genomic_DNA"/>
</dbReference>
<dbReference type="AlphaFoldDB" id="A0A4P7SNI4"/>
<sequence length="102" mass="10920">MTRDEETTMDATGMGVGALGVRLTQVHAESARPWAPEVPESAYERRVAHRAARRAERVLQRAQAPVRVGTPRRVTAGVLHRLADAIAPAEPGGAHGAGRPVR</sequence>
<dbReference type="RefSeq" id="WP_135971891.1">
    <property type="nucleotide sequence ID" value="NZ_CP039291.1"/>
</dbReference>
<evidence type="ECO:0000313" key="1">
    <source>
        <dbReference type="EMBL" id="QCB94163.1"/>
    </source>
</evidence>
<gene>
    <name evidence="1" type="ORF">E5225_11925</name>
</gene>
<name>A0A4P7SNI4_9CELL</name>
<dbReference type="Proteomes" id="UP000296469">
    <property type="component" value="Chromosome"/>
</dbReference>
<evidence type="ECO:0000313" key="2">
    <source>
        <dbReference type="Proteomes" id="UP000296469"/>
    </source>
</evidence>
<dbReference type="KEGG" id="celz:E5225_11925"/>
<dbReference type="OrthoDB" id="4829003at2"/>
<keyword evidence="2" id="KW-1185">Reference proteome</keyword>
<accession>A0A4P7SNI4</accession>